<accession>A0A8S5UB06</accession>
<evidence type="ECO:0000313" key="1">
    <source>
        <dbReference type="EMBL" id="DAF91542.1"/>
    </source>
</evidence>
<reference evidence="1" key="1">
    <citation type="journal article" date="2021" name="Proc. Natl. Acad. Sci. U.S.A.">
        <title>A Catalog of Tens of Thousands of Viruses from Human Metagenomes Reveals Hidden Associations with Chronic Diseases.</title>
        <authorList>
            <person name="Tisza M.J."/>
            <person name="Buck C.B."/>
        </authorList>
    </citation>
    <scope>NUCLEOTIDE SEQUENCE</scope>
    <source>
        <strain evidence="1">CtevH2</strain>
    </source>
</reference>
<sequence length="95" mass="11106">MLKPDVPRAVHLLTRQTGFLENFQRRLIQDACQEARADYWERRAEYFEWARPKPGDRTGRATPMQIAEQDRRMASVAVACRQRAQLIRAGAFDDE</sequence>
<name>A0A8S5UB06_9CAUD</name>
<protein>
    <submittedName>
        <fullName evidence="1">Uncharacterized protein</fullName>
    </submittedName>
</protein>
<organism evidence="1">
    <name type="scientific">Siphoviridae sp. ctevH2</name>
    <dbReference type="NCBI Taxonomy" id="2825593"/>
    <lineage>
        <taxon>Viruses</taxon>
        <taxon>Duplodnaviria</taxon>
        <taxon>Heunggongvirae</taxon>
        <taxon>Uroviricota</taxon>
        <taxon>Caudoviricetes</taxon>
    </lineage>
</organism>
<dbReference type="EMBL" id="BK016056">
    <property type="protein sequence ID" value="DAF91542.1"/>
    <property type="molecule type" value="Genomic_DNA"/>
</dbReference>
<proteinExistence type="predicted"/>